<name>A0A6P5QPS9_MUSCR</name>
<dbReference type="PANTHER" id="PTHR37353:SF1">
    <property type="entry name" value="RIKEN CDNA 4921517D22 GENE"/>
    <property type="match status" value="1"/>
</dbReference>
<gene>
    <name evidence="2" type="primary">C13H9orf153</name>
</gene>
<dbReference type="GeneID" id="110308049"/>
<proteinExistence type="predicted"/>
<keyword evidence="1" id="KW-1185">Reference proteome</keyword>
<dbReference type="Pfam" id="PF17673">
    <property type="entry name" value="DUF5532"/>
    <property type="match status" value="1"/>
</dbReference>
<evidence type="ECO:0000313" key="2">
    <source>
        <dbReference type="RefSeq" id="XP_021036043.1"/>
    </source>
</evidence>
<dbReference type="AlphaFoldDB" id="A0A6P5QPS9"/>
<dbReference type="Proteomes" id="UP000515126">
    <property type="component" value="Chromosome 13"/>
</dbReference>
<evidence type="ECO:0000313" key="1">
    <source>
        <dbReference type="Proteomes" id="UP000515126"/>
    </source>
</evidence>
<sequence>MSSSRRNTGRARDSRGSLTPHRCLLSDLYTSLQNFNNENKKSNLQKVCGTSFKEAQETLEKTLNVSPLGSSETVSGNERLPVVIQTAVKKKEQRSPSMSDLLHQSLLMGYIAPLDQVYSSQQRLAQAGIPPPILDFPYGLRDEVPVVAPTHHFRKRIQSTTFRKLLLSSVTPGRLFFEEKSVSPVCSEPGKQFLDLADLQWRYFKGLATWGKMPRMFSFMDIEFNSEKRFIESRDMPGFIFPPLVRKTLVVYPQVEYDDLGHYSVKWEA</sequence>
<dbReference type="RefSeq" id="XP_021036043.1">
    <property type="nucleotide sequence ID" value="XM_021180384.1"/>
</dbReference>
<dbReference type="CTD" id="101012928"/>
<dbReference type="KEGG" id="mcal:110308049"/>
<dbReference type="PANTHER" id="PTHR37353">
    <property type="entry name" value="RIKEN CDNA 4921517D22 GENE"/>
    <property type="match status" value="1"/>
</dbReference>
<organism evidence="1 2">
    <name type="scientific">Mus caroli</name>
    <name type="common">Ryukyu mouse</name>
    <name type="synonym">Ricefield mouse</name>
    <dbReference type="NCBI Taxonomy" id="10089"/>
    <lineage>
        <taxon>Eukaryota</taxon>
        <taxon>Metazoa</taxon>
        <taxon>Chordata</taxon>
        <taxon>Craniata</taxon>
        <taxon>Vertebrata</taxon>
        <taxon>Euteleostomi</taxon>
        <taxon>Mammalia</taxon>
        <taxon>Eutheria</taxon>
        <taxon>Euarchontoglires</taxon>
        <taxon>Glires</taxon>
        <taxon>Rodentia</taxon>
        <taxon>Myomorpha</taxon>
        <taxon>Muroidea</taxon>
        <taxon>Muridae</taxon>
        <taxon>Murinae</taxon>
        <taxon>Mus</taxon>
        <taxon>Mus</taxon>
    </lineage>
</organism>
<accession>A0A6P5QPS9</accession>
<reference evidence="2" key="1">
    <citation type="submission" date="2025-08" db="UniProtKB">
        <authorList>
            <consortium name="RefSeq"/>
        </authorList>
    </citation>
    <scope>IDENTIFICATION</scope>
</reference>
<protein>
    <submittedName>
        <fullName evidence="2">Uncharacterized protein C9orf153 homolog</fullName>
    </submittedName>
</protein>
<dbReference type="InterPro" id="IPR040022">
    <property type="entry name" value="C9orf153-like"/>
</dbReference>